<evidence type="ECO:0000256" key="15">
    <source>
        <dbReference type="ARBA" id="ARBA00034536"/>
    </source>
</evidence>
<evidence type="ECO:0000256" key="11">
    <source>
        <dbReference type="ARBA" id="ARBA00023033"/>
    </source>
</evidence>
<dbReference type="EMBL" id="QEAQ01000004">
    <property type="protein sequence ID" value="TPX62185.1"/>
    <property type="molecule type" value="Genomic_DNA"/>
</dbReference>
<protein>
    <recommendedName>
        <fullName evidence="15">Flavin-containing monooxygenase 1</fullName>
        <ecNumber evidence="14">1.14.13.148</ecNumber>
    </recommendedName>
    <alternativeName>
        <fullName evidence="17">Dimethylaniline monooxygenase [N-oxide-forming] 1</fullName>
    </alternativeName>
    <alternativeName>
        <fullName evidence="13">Dimethylaniline oxidase 1</fullName>
    </alternativeName>
    <alternativeName>
        <fullName evidence="16">Trimethylamine monooxygenase</fullName>
    </alternativeName>
</protein>
<dbReference type="PROSITE" id="PS51257">
    <property type="entry name" value="PROKAR_LIPOPROTEIN"/>
    <property type="match status" value="1"/>
</dbReference>
<evidence type="ECO:0000256" key="17">
    <source>
        <dbReference type="ARBA" id="ARBA00034561"/>
    </source>
</evidence>
<comment type="caution">
    <text evidence="23">The sequence shown here is derived from an EMBL/GenBank/DDBJ whole genome shotgun (WGS) entry which is preliminary data.</text>
</comment>
<evidence type="ECO:0000256" key="5">
    <source>
        <dbReference type="ARBA" id="ARBA00022692"/>
    </source>
</evidence>
<comment type="catalytic activity">
    <reaction evidence="20">
        <text>hypotaurine + NADPH + O2 + H(+) = taurine + NADP(+) + H2O</text>
        <dbReference type="Rhea" id="RHEA:69819"/>
        <dbReference type="ChEBI" id="CHEBI:15377"/>
        <dbReference type="ChEBI" id="CHEBI:15378"/>
        <dbReference type="ChEBI" id="CHEBI:15379"/>
        <dbReference type="ChEBI" id="CHEBI:57783"/>
        <dbReference type="ChEBI" id="CHEBI:57853"/>
        <dbReference type="ChEBI" id="CHEBI:58349"/>
        <dbReference type="ChEBI" id="CHEBI:507393"/>
        <dbReference type="EC" id="1.14.13.8"/>
    </reaction>
    <physiologicalReaction direction="left-to-right" evidence="20">
        <dbReference type="Rhea" id="RHEA:69820"/>
    </physiologicalReaction>
</comment>
<comment type="subcellular location">
    <subcellularLocation>
        <location evidence="2">Endoplasmic reticulum membrane</location>
        <topology evidence="2">Single-pass membrane protein</topology>
    </subcellularLocation>
</comment>
<dbReference type="EC" id="1.14.13.148" evidence="14"/>
<evidence type="ECO:0000256" key="21">
    <source>
        <dbReference type="ARBA" id="ARBA00048088"/>
    </source>
</evidence>
<evidence type="ECO:0000256" key="12">
    <source>
        <dbReference type="ARBA" id="ARBA00023136"/>
    </source>
</evidence>
<dbReference type="PANTHER" id="PTHR23023">
    <property type="entry name" value="DIMETHYLANILINE MONOOXYGENASE"/>
    <property type="match status" value="1"/>
</dbReference>
<evidence type="ECO:0000256" key="9">
    <source>
        <dbReference type="ARBA" id="ARBA00022989"/>
    </source>
</evidence>
<dbReference type="SUPFAM" id="SSF51905">
    <property type="entry name" value="FAD/NAD(P)-binding domain"/>
    <property type="match status" value="2"/>
</dbReference>
<evidence type="ECO:0000256" key="3">
    <source>
        <dbReference type="ARBA" id="ARBA00009183"/>
    </source>
</evidence>
<dbReference type="Pfam" id="PF00743">
    <property type="entry name" value="FMO-like"/>
    <property type="match status" value="1"/>
</dbReference>
<comment type="catalytic activity">
    <reaction evidence="21">
        <text>trimethylamine + NADPH + O2 = trimethylamine N-oxide + NADP(+) + H2O</text>
        <dbReference type="Rhea" id="RHEA:31979"/>
        <dbReference type="ChEBI" id="CHEBI:15377"/>
        <dbReference type="ChEBI" id="CHEBI:15379"/>
        <dbReference type="ChEBI" id="CHEBI:15724"/>
        <dbReference type="ChEBI" id="CHEBI:57783"/>
        <dbReference type="ChEBI" id="CHEBI:58349"/>
        <dbReference type="ChEBI" id="CHEBI:58389"/>
        <dbReference type="EC" id="1.14.13.148"/>
    </reaction>
    <physiologicalReaction direction="left-to-right" evidence="21">
        <dbReference type="Rhea" id="RHEA:31980"/>
    </physiologicalReaction>
</comment>
<evidence type="ECO:0000256" key="18">
    <source>
        <dbReference type="ARBA" id="ARBA00045957"/>
    </source>
</evidence>
<dbReference type="AlphaFoldDB" id="A0A507EFJ3"/>
<accession>A0A507EFJ3</accession>
<evidence type="ECO:0000256" key="6">
    <source>
        <dbReference type="ARBA" id="ARBA00022824"/>
    </source>
</evidence>
<dbReference type="FunFam" id="3.50.50.60:FF:000159">
    <property type="entry name" value="Dimethylaniline monooxygenase [N-oxide-forming]"/>
    <property type="match status" value="1"/>
</dbReference>
<organism evidence="23 24">
    <name type="scientific">Powellomyces hirtus</name>
    <dbReference type="NCBI Taxonomy" id="109895"/>
    <lineage>
        <taxon>Eukaryota</taxon>
        <taxon>Fungi</taxon>
        <taxon>Fungi incertae sedis</taxon>
        <taxon>Chytridiomycota</taxon>
        <taxon>Chytridiomycota incertae sedis</taxon>
        <taxon>Chytridiomycetes</taxon>
        <taxon>Spizellomycetales</taxon>
        <taxon>Powellomycetaceae</taxon>
        <taxon>Powellomyces</taxon>
    </lineage>
</organism>
<evidence type="ECO:0000256" key="19">
    <source>
        <dbReference type="ARBA" id="ARBA00047338"/>
    </source>
</evidence>
<evidence type="ECO:0000256" key="13">
    <source>
        <dbReference type="ARBA" id="ARBA00029725"/>
    </source>
</evidence>
<dbReference type="GO" id="GO:0005789">
    <property type="term" value="C:endoplasmic reticulum membrane"/>
    <property type="evidence" value="ECO:0007669"/>
    <property type="project" value="UniProtKB-SubCell"/>
</dbReference>
<comment type="function">
    <text evidence="18">Broad spectrum monooxygenase that catalyzes the oxygenation of a wide variety of nitrogen- and sulfur-containing compounds including xenobiotics. Catalyzes the S-oxygenation of hypotaurine to produce taurine, an organic osmolyte involved in cell volume regulation as well as a variety of cytoprotective and developmental processes. In vitro, catalyzes the N-oxygenation of trimethylamine (TMA) to produce trimethylamine N-oxide (TMAO) and could therefore participate to the detoxification of this compound that is generated by the action of gut microbiota from dietary precursors such as choline, choline containing compounds, betaine or L-carnitine.</text>
</comment>
<comment type="catalytic activity">
    <reaction evidence="19">
        <text>hypotaurine + NADH + O2 + H(+) = taurine + NAD(+) + H2O</text>
        <dbReference type="Rhea" id="RHEA:74111"/>
        <dbReference type="ChEBI" id="CHEBI:15377"/>
        <dbReference type="ChEBI" id="CHEBI:15378"/>
        <dbReference type="ChEBI" id="CHEBI:15379"/>
        <dbReference type="ChEBI" id="CHEBI:57540"/>
        <dbReference type="ChEBI" id="CHEBI:57853"/>
        <dbReference type="ChEBI" id="CHEBI:57945"/>
        <dbReference type="ChEBI" id="CHEBI:507393"/>
        <dbReference type="EC" id="1.14.13.8"/>
    </reaction>
    <physiologicalReaction direction="left-to-right" evidence="19">
        <dbReference type="Rhea" id="RHEA:74112"/>
    </physiologicalReaction>
</comment>
<dbReference type="InterPro" id="IPR020946">
    <property type="entry name" value="Flavin_mOase-like"/>
</dbReference>
<comment type="catalytic activity">
    <reaction evidence="22">
        <text>N,N-dimethylaniline + NADPH + O2 + H(+) = N,N-dimethylaniline N-oxide + NADP(+) + H2O</text>
        <dbReference type="Rhea" id="RHEA:24468"/>
        <dbReference type="ChEBI" id="CHEBI:15377"/>
        <dbReference type="ChEBI" id="CHEBI:15378"/>
        <dbReference type="ChEBI" id="CHEBI:15379"/>
        <dbReference type="ChEBI" id="CHEBI:16269"/>
        <dbReference type="ChEBI" id="CHEBI:17735"/>
        <dbReference type="ChEBI" id="CHEBI:57783"/>
        <dbReference type="ChEBI" id="CHEBI:58349"/>
        <dbReference type="EC" id="1.14.13.8"/>
    </reaction>
    <physiologicalReaction direction="left-to-right" evidence="22">
        <dbReference type="Rhea" id="RHEA:24469"/>
    </physiologicalReaction>
</comment>
<dbReference type="GO" id="GO:0050660">
    <property type="term" value="F:flavin adenine dinucleotide binding"/>
    <property type="evidence" value="ECO:0007669"/>
    <property type="project" value="InterPro"/>
</dbReference>
<keyword evidence="9" id="KW-1133">Transmembrane helix</keyword>
<name>A0A507EFJ3_9FUNG</name>
<dbReference type="InterPro" id="IPR000960">
    <property type="entry name" value="Flavin_mOase"/>
</dbReference>
<dbReference type="PIRSF" id="PIRSF000332">
    <property type="entry name" value="FMO"/>
    <property type="match status" value="1"/>
</dbReference>
<evidence type="ECO:0000256" key="4">
    <source>
        <dbReference type="ARBA" id="ARBA00022630"/>
    </source>
</evidence>
<dbReference type="STRING" id="109895.A0A507EFJ3"/>
<evidence type="ECO:0000256" key="20">
    <source>
        <dbReference type="ARBA" id="ARBA00048041"/>
    </source>
</evidence>
<comment type="similarity">
    <text evidence="3">Belongs to the FMO family.</text>
</comment>
<dbReference type="GO" id="GO:0050661">
    <property type="term" value="F:NADP binding"/>
    <property type="evidence" value="ECO:0007669"/>
    <property type="project" value="InterPro"/>
</dbReference>
<keyword evidence="4" id="KW-0285">Flavoprotein</keyword>
<gene>
    <name evidence="23" type="primary">PHI662</name>
    <name evidence="23" type="ORF">PhCBS80983_g00662</name>
</gene>
<dbReference type="PRINTS" id="PR00370">
    <property type="entry name" value="FMOXYGENASE"/>
</dbReference>
<evidence type="ECO:0000256" key="22">
    <source>
        <dbReference type="ARBA" id="ARBA00049443"/>
    </source>
</evidence>
<evidence type="ECO:0000256" key="7">
    <source>
        <dbReference type="ARBA" id="ARBA00022827"/>
    </source>
</evidence>
<keyword evidence="24" id="KW-1185">Reference proteome</keyword>
<keyword evidence="7" id="KW-0274">FAD</keyword>
<dbReference type="InterPro" id="IPR050346">
    <property type="entry name" value="FMO-like"/>
</dbReference>
<evidence type="ECO:0000256" key="14">
    <source>
        <dbReference type="ARBA" id="ARBA00034528"/>
    </source>
</evidence>
<reference evidence="23 24" key="1">
    <citation type="journal article" date="2019" name="Sci. Rep.">
        <title>Comparative genomics of chytrid fungi reveal insights into the obligate biotrophic and pathogenic lifestyle of Synchytrium endobioticum.</title>
        <authorList>
            <person name="van de Vossenberg B.T.L.H."/>
            <person name="Warris S."/>
            <person name="Nguyen H.D.T."/>
            <person name="van Gent-Pelzer M.P.E."/>
            <person name="Joly D.L."/>
            <person name="van de Geest H.C."/>
            <person name="Bonants P.J.M."/>
            <person name="Smith D.S."/>
            <person name="Levesque C.A."/>
            <person name="van der Lee T.A.J."/>
        </authorList>
    </citation>
    <scope>NUCLEOTIDE SEQUENCE [LARGE SCALE GENOMIC DNA]</scope>
    <source>
        <strain evidence="23 24">CBS 809.83</strain>
    </source>
</reference>
<keyword evidence="10" id="KW-0560">Oxidoreductase</keyword>
<evidence type="ECO:0000256" key="16">
    <source>
        <dbReference type="ARBA" id="ARBA00034554"/>
    </source>
</evidence>
<sequence length="513" mass="57235">MSLKIAVIGAGVSGLVACKELLATGLEVSVFEKGENVGGIWAYSEDPDTPSVMRQTVLNLSKAQMAFSDFPFPDDCPDYATHQAYEKYLKSYASHFDLLQHIRFGTAVTTVTPLAHGRWKVVSQSSATSATKEEIFDRVVVSAGQNQIPNMPKTPGLDVFKGEVLHSRNYKSFEPFMGKRVLVVGVANSGADVAVDLSGNAEKVLLSGRRGIWLLPRFLLMGKPLDHLMSRKSFGFPSWVTNMFMRFMSRLMVGDMSRFGLGTNINPTSINPTVNDHLGERLATGKIKAHPDIARLHEGEVEFVDGTREKIDAIIYCTGYQRSFPFLPSLAMTGQASPNSPTLSLYKRIVPIAYPGLAFVGHIHGLAHSAVAEMQARWVARLFAGDLKLPAETGMQDEIDSHALWVKHNIHGGVSTCEVPPFPYMELLAKDIGCNVDTRALWWNRPVLLCLFKNITLYDIIDDRLEKWPCVIMIYFALPFKVYGFRRSYDGTLEVETFEFDRYTDKLEEMQFA</sequence>
<proteinExistence type="inferred from homology"/>
<keyword evidence="6" id="KW-0256">Endoplasmic reticulum</keyword>
<dbReference type="InterPro" id="IPR036188">
    <property type="entry name" value="FAD/NAD-bd_sf"/>
</dbReference>
<dbReference type="GO" id="GO:0004499">
    <property type="term" value="F:N,N-dimethylaniline monooxygenase activity"/>
    <property type="evidence" value="ECO:0007669"/>
    <property type="project" value="InterPro"/>
</dbReference>
<comment type="cofactor">
    <cofactor evidence="1">
        <name>FAD</name>
        <dbReference type="ChEBI" id="CHEBI:57692"/>
    </cofactor>
</comment>
<dbReference type="Gene3D" id="3.50.50.60">
    <property type="entry name" value="FAD/NAD(P)-binding domain"/>
    <property type="match status" value="1"/>
</dbReference>
<keyword evidence="11 23" id="KW-0503">Monooxygenase</keyword>
<evidence type="ECO:0000256" key="10">
    <source>
        <dbReference type="ARBA" id="ARBA00023002"/>
    </source>
</evidence>
<dbReference type="Proteomes" id="UP000318582">
    <property type="component" value="Unassembled WGS sequence"/>
</dbReference>
<evidence type="ECO:0000256" key="8">
    <source>
        <dbReference type="ARBA" id="ARBA00022857"/>
    </source>
</evidence>
<keyword evidence="8" id="KW-0521">NADP</keyword>
<keyword evidence="12" id="KW-0472">Membrane</keyword>
<evidence type="ECO:0000256" key="2">
    <source>
        <dbReference type="ARBA" id="ARBA00004389"/>
    </source>
</evidence>
<evidence type="ECO:0000313" key="23">
    <source>
        <dbReference type="EMBL" id="TPX62185.1"/>
    </source>
</evidence>
<evidence type="ECO:0000256" key="1">
    <source>
        <dbReference type="ARBA" id="ARBA00001974"/>
    </source>
</evidence>
<keyword evidence="5" id="KW-0812">Transmembrane</keyword>
<evidence type="ECO:0000313" key="24">
    <source>
        <dbReference type="Proteomes" id="UP000318582"/>
    </source>
</evidence>
<dbReference type="GO" id="GO:0034899">
    <property type="term" value="F:trimethylamine monooxygenase activity"/>
    <property type="evidence" value="ECO:0007669"/>
    <property type="project" value="UniProtKB-EC"/>
</dbReference>